<gene>
    <name evidence="1" type="ORF">SAMN05216267_106317</name>
</gene>
<sequence>MRHEETEFLGGPLDGRVLDVLVGMTGQPPRVYKVPVEQTTYVYHREPGTRGTHRTRWVFVFDPEGKPPPGPKWPWSKRS</sequence>
<keyword evidence="2" id="KW-1185">Reference proteome</keyword>
<organism evidence="1 2">
    <name type="scientific">Actinacidiphila rubida</name>
    <dbReference type="NCBI Taxonomy" id="310780"/>
    <lineage>
        <taxon>Bacteria</taxon>
        <taxon>Bacillati</taxon>
        <taxon>Actinomycetota</taxon>
        <taxon>Actinomycetes</taxon>
        <taxon>Kitasatosporales</taxon>
        <taxon>Streptomycetaceae</taxon>
        <taxon>Actinacidiphila</taxon>
    </lineage>
</organism>
<accession>A0A1H8U2X9</accession>
<dbReference type="EMBL" id="FODD01000063">
    <property type="protein sequence ID" value="SEO97521.1"/>
    <property type="molecule type" value="Genomic_DNA"/>
</dbReference>
<dbReference type="Proteomes" id="UP000181951">
    <property type="component" value="Unassembled WGS sequence"/>
</dbReference>
<evidence type="ECO:0000313" key="1">
    <source>
        <dbReference type="EMBL" id="SEO97521.1"/>
    </source>
</evidence>
<evidence type="ECO:0000313" key="2">
    <source>
        <dbReference type="Proteomes" id="UP000181951"/>
    </source>
</evidence>
<reference evidence="1 2" key="1">
    <citation type="submission" date="2016-10" db="EMBL/GenBank/DDBJ databases">
        <authorList>
            <person name="de Groot N.N."/>
        </authorList>
    </citation>
    <scope>NUCLEOTIDE SEQUENCE [LARGE SCALE GENOMIC DNA]</scope>
    <source>
        <strain evidence="1 2">CGMCC 4.2026</strain>
    </source>
</reference>
<protein>
    <submittedName>
        <fullName evidence="1">Uncharacterized protein</fullName>
    </submittedName>
</protein>
<dbReference type="OrthoDB" id="3855550at2"/>
<proteinExistence type="predicted"/>
<dbReference type="RefSeq" id="WP_069463738.1">
    <property type="nucleotide sequence ID" value="NZ_FODD01000063.1"/>
</dbReference>
<dbReference type="STRING" id="310780.SAMN05216267_106317"/>
<dbReference type="AlphaFoldDB" id="A0A1H8U2X9"/>
<name>A0A1H8U2X9_9ACTN</name>